<accession>A0A0F9F5F2</accession>
<comment type="caution">
    <text evidence="1">The sequence shown here is derived from an EMBL/GenBank/DDBJ whole genome shotgun (WGS) entry which is preliminary data.</text>
</comment>
<evidence type="ECO:0000313" key="1">
    <source>
        <dbReference type="EMBL" id="KKL52465.1"/>
    </source>
</evidence>
<organism evidence="1">
    <name type="scientific">marine sediment metagenome</name>
    <dbReference type="NCBI Taxonomy" id="412755"/>
    <lineage>
        <taxon>unclassified sequences</taxon>
        <taxon>metagenomes</taxon>
        <taxon>ecological metagenomes</taxon>
    </lineage>
</organism>
<protein>
    <submittedName>
        <fullName evidence="1">Uncharacterized protein</fullName>
    </submittedName>
</protein>
<sequence length="272" mass="31947">MKLELKNNEFKINKFITVKQEKNKVNIYVNNKKFSQCKYLLLNIPINQIQKLVEINSIDEAAGFLDHSLEGIERREIEQQISIETELWAHSSNLQAWVENFYDTRLLHSNLAFPLLKELYNLGDSQAKKVFKEEIAKRLTCGYEPVTTYLLEEGYLDYLNQEEIESLTDDLDFSVFKTIVEYPALLTNNSIVRHQMHYKVQYLIDEDLDDNLKFDLGKKIEIAIKELIEICKDRYSNSLISQIRHELSEYIKKSFINAIFSQIYLVISSLSN</sequence>
<gene>
    <name evidence="1" type="ORF">LCGC14_2285190</name>
</gene>
<proteinExistence type="predicted"/>
<dbReference type="EMBL" id="LAZR01031882">
    <property type="protein sequence ID" value="KKL52465.1"/>
    <property type="molecule type" value="Genomic_DNA"/>
</dbReference>
<dbReference type="AlphaFoldDB" id="A0A0F9F5F2"/>
<name>A0A0F9F5F2_9ZZZZ</name>
<reference evidence="1" key="1">
    <citation type="journal article" date="2015" name="Nature">
        <title>Complex archaea that bridge the gap between prokaryotes and eukaryotes.</title>
        <authorList>
            <person name="Spang A."/>
            <person name="Saw J.H."/>
            <person name="Jorgensen S.L."/>
            <person name="Zaremba-Niedzwiedzka K."/>
            <person name="Martijn J."/>
            <person name="Lind A.E."/>
            <person name="van Eijk R."/>
            <person name="Schleper C."/>
            <person name="Guy L."/>
            <person name="Ettema T.J."/>
        </authorList>
    </citation>
    <scope>NUCLEOTIDE SEQUENCE</scope>
</reference>